<dbReference type="InterPro" id="IPR026341">
    <property type="entry name" value="T9SS_type_B"/>
</dbReference>
<evidence type="ECO:0000256" key="2">
    <source>
        <dbReference type="SAM" id="SignalP"/>
    </source>
</evidence>
<evidence type="ECO:0000259" key="3">
    <source>
        <dbReference type="Pfam" id="PF17517"/>
    </source>
</evidence>
<sequence>MKAKFLILFQLLTFTVVAQFSKTHYLPPVSSGEVIAGEQYMYISTPSTSPVSFNITALGGNVITGTVTRNSPYIHKIGYGNNTQAHVSSSFSHTILKNKGYIIEAQDLVAVSIRIRSENSYHASSIVSKGIAALGKEFRLGAFLNDRVPTYDNSHYTFASILATENNTRIKFSNIKPNTRLINNNEGNTPSDIILNNGESFVIALKGSSFQPRNALIGTLISADKPIAVNTGSFAGSNGDSQNLDMGFDQIVSAETINIISPEIINGTAANPTEYIFIKSDGWDLAERILLIAHKDNTEIFLNNSNTPDYILNSGEYVTINGSQFSVNNNLYVKSTKNLFAYQSVGSLKEYNENGSKDFANQEMFFVPPLSCQTPNNINNIPFIDNLGDYQFNGRITIVTKTGAILTFNINGVDYDLKNLPSKDISGPNPVSGNTNYVTYTIKNLTGNLGVFSTNELYIAAYGNNGAATFGGYYSGFTFKPEIALEKVSLSADNCIPNIKLAISTASSFDTFQWHDQDGPILGANANTYIPTKPGYYKVKASISTCGIFSPLESDNIPVSNCPDNNNGLINDNIDIDLDNDGILNCTESYGNQAINTSLNAGVIPFSSTNYITKTIIDGDKTTTPSVGNPNGTIITEVEKGKQNSVTYQIQFDQPTSIELKYPNNIQVSESLNGDTEYIINSDINRTLTILNPDNQILIDTNFDGIYENGVKQFSSFEIRFRRNSTTPLQSGSGTFKIAGKNINILKIKHKNLSDLVSAKSSLNLEASCVPKDSDGDTIPDKEDIDSDNDGISDRIEAQNNTPIAISNTDTNHNGLDNAFEPGLTPFDNDKDGVPDYLDLDSDNDGILDSEEKEKDFDNDGINNYRDLDADNDSCFDVKEAGFIDANTDGILGNITPPLVDKKGRVIGFIGYTIPNTIYLQSAPISITDQPKPGKGCLLEKTKIFLTSNADTFQWQISTDNGVNWNNLSNTGSYSGVNTSELEIKNLSNAMTNHLFRVQLNRLGNACDTFSDNTGLVIYPLPSLKNNQRLIQCTDSTNGIAQFNLDKVQSLISDNYANETFSYFHTQAGALTNDIKDQIKNHETYTNQIQSLETIWARVVNSNNCFNAISFEIYVSTAKASFIIPEAIITECDDYLDANHDDYDGITSFDLSKNYNAITSLFNNPDIEVYFYKNENDYYQQFSNGKSLAIDKNNFKSFRNTNKGGGDKIWVRVENKITKACLGIPLQFELKVEAKPNIDTNISGLSNTYTCTDDPDFNITLRSGLPIGSDHQNFSYEWSKDGVTIPFNTESISVNQIGTYKVKVINKTPLACFRERTIKVAESTTAILNGNPIIQDLVDNNAITVNILGSGEYVFTLDDVNAPTQKTGHFDHLIPGIHRVYVIDLNGCKILEIPFSILGFPAFFTPNNDGYNDYWNVIGADFMFNADAKILIFDRFGKLLKEISPSQSGWDGTYLGKPVPADDYWFTTQLKDGRISKGHFSVKR</sequence>
<feature type="signal peptide" evidence="2">
    <location>
        <begin position="1"/>
        <end position="18"/>
    </location>
</feature>
<feature type="chain" id="PRO_5012037918" description="IgGFc-binding protein N-terminal domain-containing protein" evidence="2">
    <location>
        <begin position="19"/>
        <end position="1484"/>
    </location>
</feature>
<reference evidence="4 5" key="1">
    <citation type="journal article" date="2017" name="Infect. Genet. Evol.">
        <title>Comparative genome analysis of fish pathogen Flavobacterium columnare reveals extensive sequence diversity within the species.</title>
        <authorList>
            <person name="Kayansamruaj P."/>
            <person name="Dong H.T."/>
            <person name="Hirono I."/>
            <person name="Kondo H."/>
            <person name="Senapin S."/>
            <person name="Rodkhum C."/>
        </authorList>
    </citation>
    <scope>NUCLEOTIDE SEQUENCE [LARGE SCALE GENOMIC DNA]</scope>
    <source>
        <strain evidence="4 5">1215</strain>
    </source>
</reference>
<proteinExistence type="predicted"/>
<dbReference type="InterPro" id="IPR028974">
    <property type="entry name" value="TSP_type-3_rpt"/>
</dbReference>
<name>A0A246GIE8_9FLAO</name>
<dbReference type="NCBIfam" id="TIGR04131">
    <property type="entry name" value="Bac_Flav_CTERM"/>
    <property type="match status" value="1"/>
</dbReference>
<feature type="domain" description="IgGFc-binding protein N-terminal" evidence="3">
    <location>
        <begin position="131"/>
        <end position="463"/>
    </location>
</feature>
<organism evidence="4 5">
    <name type="scientific">Flavobacterium davisii</name>
    <dbReference type="NCBI Taxonomy" id="2906077"/>
    <lineage>
        <taxon>Bacteria</taxon>
        <taxon>Pseudomonadati</taxon>
        <taxon>Bacteroidota</taxon>
        <taxon>Flavobacteriia</taxon>
        <taxon>Flavobacteriales</taxon>
        <taxon>Flavobacteriaceae</taxon>
        <taxon>Flavobacterium</taxon>
    </lineage>
</organism>
<evidence type="ECO:0000313" key="4">
    <source>
        <dbReference type="EMBL" id="OWP83999.1"/>
    </source>
</evidence>
<evidence type="ECO:0000256" key="1">
    <source>
        <dbReference type="SAM" id="MobiDB-lite"/>
    </source>
</evidence>
<dbReference type="GO" id="GO:0005509">
    <property type="term" value="F:calcium ion binding"/>
    <property type="evidence" value="ECO:0007669"/>
    <property type="project" value="InterPro"/>
</dbReference>
<dbReference type="EMBL" id="MTCZ01000062">
    <property type="protein sequence ID" value="OWP83999.1"/>
    <property type="molecule type" value="Genomic_DNA"/>
</dbReference>
<protein>
    <recommendedName>
        <fullName evidence="3">IgGFc-binding protein N-terminal domain-containing protein</fullName>
    </recommendedName>
</protein>
<accession>A0A246GIE8</accession>
<gene>
    <name evidence="4" type="ORF">BWK59_07635</name>
</gene>
<dbReference type="InterPro" id="IPR035234">
    <property type="entry name" value="IgGFc-bd_N"/>
</dbReference>
<evidence type="ECO:0000313" key="5">
    <source>
        <dbReference type="Proteomes" id="UP000197768"/>
    </source>
</evidence>
<dbReference type="Pfam" id="PF13585">
    <property type="entry name" value="CHU_C"/>
    <property type="match status" value="1"/>
</dbReference>
<dbReference type="RefSeq" id="WP_088392631.1">
    <property type="nucleotide sequence ID" value="NZ_MTCZ01000062.1"/>
</dbReference>
<dbReference type="Pfam" id="PF17517">
    <property type="entry name" value="IgGFc_binding"/>
    <property type="match status" value="1"/>
</dbReference>
<dbReference type="Proteomes" id="UP000197768">
    <property type="component" value="Unassembled WGS sequence"/>
</dbReference>
<keyword evidence="2" id="KW-0732">Signal</keyword>
<feature type="compositionally biased region" description="Basic and acidic residues" evidence="1">
    <location>
        <begin position="772"/>
        <end position="782"/>
    </location>
</feature>
<dbReference type="SUPFAM" id="SSF103647">
    <property type="entry name" value="TSP type-3 repeat"/>
    <property type="match status" value="1"/>
</dbReference>
<feature type="region of interest" description="Disordered" evidence="1">
    <location>
        <begin position="771"/>
        <end position="790"/>
    </location>
</feature>
<comment type="caution">
    <text evidence="4">The sequence shown here is derived from an EMBL/GenBank/DDBJ whole genome shotgun (WGS) entry which is preliminary data.</text>
</comment>